<evidence type="ECO:0000256" key="2">
    <source>
        <dbReference type="ARBA" id="ARBA00022475"/>
    </source>
</evidence>
<evidence type="ECO:0000313" key="9">
    <source>
        <dbReference type="EMBL" id="KKO07352.1"/>
    </source>
</evidence>
<dbReference type="EMBL" id="LAZR01000013">
    <property type="protein sequence ID" value="KKO07352.1"/>
    <property type="molecule type" value="Genomic_DNA"/>
</dbReference>
<feature type="transmembrane region" description="Helical" evidence="7">
    <location>
        <begin position="169"/>
        <end position="193"/>
    </location>
</feature>
<keyword evidence="3" id="KW-0997">Cell inner membrane</keyword>
<reference evidence="9" key="1">
    <citation type="journal article" date="2015" name="Nature">
        <title>Complex archaea that bridge the gap between prokaryotes and eukaryotes.</title>
        <authorList>
            <person name="Spang A."/>
            <person name="Saw J.H."/>
            <person name="Jorgensen S.L."/>
            <person name="Zaremba-Niedzwiedzka K."/>
            <person name="Martijn J."/>
            <person name="Lind A.E."/>
            <person name="van Eijk R."/>
            <person name="Schleper C."/>
            <person name="Guy L."/>
            <person name="Ettema T.J."/>
        </authorList>
    </citation>
    <scope>NUCLEOTIDE SEQUENCE</scope>
</reference>
<dbReference type="InterPro" id="IPR004681">
    <property type="entry name" value="TRAP_DctM"/>
</dbReference>
<protein>
    <recommendedName>
        <fullName evidence="8">TRAP C4-dicarboxylate transport system permease DctM subunit domain-containing protein</fullName>
    </recommendedName>
</protein>
<feature type="transmembrane region" description="Helical" evidence="7">
    <location>
        <begin position="311"/>
        <end position="340"/>
    </location>
</feature>
<sequence>MLAVIVLLLFALILLGMPIAVAMMGASIVAIIALDIPMNVLAQRVSSGVESFPLLAIPLFMLAGGIMNKSGISERLFGFCRALVGHLRGGLAHVNVLSSVMMAGISGSSLADCAATTRVMVPQMEKHGYDRGFSVALTTSSATLSPIIPPSILMVVYGWQANISIGDLFLAGLLPGLLIAFFLTLLITVISIVRQYPKDERFNKSRLYASAKTAAWALLMPVIIIVGFRLGVFTVTEVAAIAVAYSFIVGKYVYGTLSWADMGELLVSTAREAASILIIIAASAPLAWSLSILQAPQEVVGWITSITDNPWAVLLLLNVALLFIGMFMETIAIIIVLVPILIPLLNSLDINLVHFGIIMLFNLLIGQITPPLGVLMFVSCNIAKLGTLQFLKSSIPFFLTLLAALLVLTYVPWLSLALIQ</sequence>
<keyword evidence="5 7" id="KW-1133">Transmembrane helix</keyword>
<dbReference type="GO" id="GO:0022857">
    <property type="term" value="F:transmembrane transporter activity"/>
    <property type="evidence" value="ECO:0007669"/>
    <property type="project" value="TreeGrafter"/>
</dbReference>
<name>A0A0F9Y617_9ZZZZ</name>
<organism evidence="9">
    <name type="scientific">marine sediment metagenome</name>
    <dbReference type="NCBI Taxonomy" id="412755"/>
    <lineage>
        <taxon>unclassified sequences</taxon>
        <taxon>metagenomes</taxon>
        <taxon>ecological metagenomes</taxon>
    </lineage>
</organism>
<feature type="transmembrane region" description="Helical" evidence="7">
    <location>
        <begin position="397"/>
        <end position="419"/>
    </location>
</feature>
<dbReference type="GO" id="GO:0005886">
    <property type="term" value="C:plasma membrane"/>
    <property type="evidence" value="ECO:0007669"/>
    <property type="project" value="UniProtKB-SubCell"/>
</dbReference>
<evidence type="ECO:0000256" key="3">
    <source>
        <dbReference type="ARBA" id="ARBA00022519"/>
    </source>
</evidence>
<dbReference type="Pfam" id="PF06808">
    <property type="entry name" value="DctM"/>
    <property type="match status" value="1"/>
</dbReference>
<proteinExistence type="predicted"/>
<evidence type="ECO:0000256" key="1">
    <source>
        <dbReference type="ARBA" id="ARBA00004429"/>
    </source>
</evidence>
<gene>
    <name evidence="9" type="ORF">LCGC14_0059200</name>
</gene>
<evidence type="ECO:0000256" key="6">
    <source>
        <dbReference type="ARBA" id="ARBA00023136"/>
    </source>
</evidence>
<feature type="transmembrane region" description="Helical" evidence="7">
    <location>
        <begin position="238"/>
        <end position="260"/>
    </location>
</feature>
<dbReference type="AlphaFoldDB" id="A0A0F9Y617"/>
<feature type="transmembrane region" description="Helical" evidence="7">
    <location>
        <begin position="49"/>
        <end position="67"/>
    </location>
</feature>
<accession>A0A0F9Y617</accession>
<feature type="transmembrane region" description="Helical" evidence="7">
    <location>
        <begin position="352"/>
        <end position="377"/>
    </location>
</feature>
<keyword evidence="6 7" id="KW-0472">Membrane</keyword>
<evidence type="ECO:0000259" key="8">
    <source>
        <dbReference type="Pfam" id="PF06808"/>
    </source>
</evidence>
<keyword evidence="4 7" id="KW-0812">Transmembrane</keyword>
<evidence type="ECO:0000256" key="5">
    <source>
        <dbReference type="ARBA" id="ARBA00022989"/>
    </source>
</evidence>
<dbReference type="NCBIfam" id="TIGR00786">
    <property type="entry name" value="dctM"/>
    <property type="match status" value="1"/>
</dbReference>
<feature type="transmembrane region" description="Helical" evidence="7">
    <location>
        <begin position="214"/>
        <end position="232"/>
    </location>
</feature>
<keyword evidence="2" id="KW-1003">Cell membrane</keyword>
<dbReference type="PANTHER" id="PTHR33362">
    <property type="entry name" value="SIALIC ACID TRAP TRANSPORTER PERMEASE PROTEIN SIAT-RELATED"/>
    <property type="match status" value="1"/>
</dbReference>
<comment type="subcellular location">
    <subcellularLocation>
        <location evidence="1">Cell inner membrane</location>
        <topology evidence="1">Multi-pass membrane protein</topology>
    </subcellularLocation>
</comment>
<comment type="caution">
    <text evidence="9">The sequence shown here is derived from an EMBL/GenBank/DDBJ whole genome shotgun (WGS) entry which is preliminary data.</text>
</comment>
<evidence type="ECO:0000256" key="4">
    <source>
        <dbReference type="ARBA" id="ARBA00022692"/>
    </source>
</evidence>
<feature type="domain" description="TRAP C4-dicarboxylate transport system permease DctM subunit" evidence="8">
    <location>
        <begin position="7"/>
        <end position="414"/>
    </location>
</feature>
<feature type="transmembrane region" description="Helical" evidence="7">
    <location>
        <begin position="272"/>
        <end position="291"/>
    </location>
</feature>
<feature type="transmembrane region" description="Helical" evidence="7">
    <location>
        <begin position="133"/>
        <end position="157"/>
    </location>
</feature>
<evidence type="ECO:0000256" key="7">
    <source>
        <dbReference type="SAM" id="Phobius"/>
    </source>
</evidence>
<dbReference type="InterPro" id="IPR010656">
    <property type="entry name" value="DctM"/>
</dbReference>
<dbReference type="PIRSF" id="PIRSF006066">
    <property type="entry name" value="HI0050"/>
    <property type="match status" value="1"/>
</dbReference>
<dbReference type="PANTHER" id="PTHR33362:SF2">
    <property type="entry name" value="TRAP TRANSPORTER LARGE PERMEASE PROTEIN"/>
    <property type="match status" value="1"/>
</dbReference>